<dbReference type="PRINTS" id="PR00702">
    <property type="entry name" value="ACRIFLAVINRP"/>
</dbReference>
<feature type="transmembrane region" description="Helical" evidence="1">
    <location>
        <begin position="332"/>
        <end position="351"/>
    </location>
</feature>
<dbReference type="EMBL" id="MCZK01000144">
    <property type="protein sequence ID" value="PMM66790.1"/>
    <property type="molecule type" value="Genomic_DNA"/>
</dbReference>
<accession>A0A2N7K0U4</accession>
<dbReference type="SUPFAM" id="SSF82714">
    <property type="entry name" value="Multidrug efflux transporter AcrB TolC docking domain, DN and DC subdomains"/>
    <property type="match status" value="2"/>
</dbReference>
<dbReference type="Gene3D" id="1.20.1640.10">
    <property type="entry name" value="Multidrug efflux transporter AcrB transmembrane domain"/>
    <property type="match status" value="2"/>
</dbReference>
<dbReference type="SUPFAM" id="SSF82866">
    <property type="entry name" value="Multidrug efflux transporter AcrB transmembrane domain"/>
    <property type="match status" value="2"/>
</dbReference>
<dbReference type="PANTHER" id="PTHR32063:SF33">
    <property type="entry name" value="RND SUPERFAMILY EFFLUX PUMP PERMEASE COMPONENT"/>
    <property type="match status" value="1"/>
</dbReference>
<keyword evidence="1" id="KW-0812">Transmembrane</keyword>
<dbReference type="Pfam" id="PF00873">
    <property type="entry name" value="ACR_tran"/>
    <property type="match status" value="1"/>
</dbReference>
<proteinExistence type="predicted"/>
<feature type="transmembrane region" description="Helical" evidence="1">
    <location>
        <begin position="973"/>
        <end position="996"/>
    </location>
</feature>
<evidence type="ECO:0000256" key="1">
    <source>
        <dbReference type="SAM" id="Phobius"/>
    </source>
</evidence>
<dbReference type="PANTHER" id="PTHR32063">
    <property type="match status" value="1"/>
</dbReference>
<feature type="transmembrane region" description="Helical" evidence="1">
    <location>
        <begin position="358"/>
        <end position="381"/>
    </location>
</feature>
<keyword evidence="1" id="KW-1133">Transmembrane helix</keyword>
<dbReference type="InterPro" id="IPR001036">
    <property type="entry name" value="Acrflvin-R"/>
</dbReference>
<organism evidence="2 3">
    <name type="scientific">Vibrio lentus</name>
    <dbReference type="NCBI Taxonomy" id="136468"/>
    <lineage>
        <taxon>Bacteria</taxon>
        <taxon>Pseudomonadati</taxon>
        <taxon>Pseudomonadota</taxon>
        <taxon>Gammaproteobacteria</taxon>
        <taxon>Vibrionales</taxon>
        <taxon>Vibrionaceae</taxon>
        <taxon>Vibrio</taxon>
    </lineage>
</organism>
<dbReference type="SUPFAM" id="SSF82693">
    <property type="entry name" value="Multidrug efflux transporter AcrB pore domain, PN1, PN2, PC1 and PC2 subdomains"/>
    <property type="match status" value="2"/>
</dbReference>
<feature type="transmembrane region" description="Helical" evidence="1">
    <location>
        <begin position="431"/>
        <end position="453"/>
    </location>
</feature>
<reference evidence="3" key="1">
    <citation type="submission" date="2016-07" db="EMBL/GenBank/DDBJ databases">
        <title>Nontailed viruses are major unrecognized killers of bacteria in the ocean.</title>
        <authorList>
            <person name="Kauffman K."/>
            <person name="Hussain F."/>
            <person name="Yang J."/>
            <person name="Arevalo P."/>
            <person name="Brown J."/>
            <person name="Cutler M."/>
            <person name="Kelly L."/>
            <person name="Polz M.F."/>
        </authorList>
    </citation>
    <scope>NUCLEOTIDE SEQUENCE [LARGE SCALE GENOMIC DNA]</scope>
    <source>
        <strain evidence="3">10N.261.46.F8</strain>
    </source>
</reference>
<dbReference type="Gene3D" id="3.30.70.1430">
    <property type="entry name" value="Multidrug efflux transporter AcrB pore domain"/>
    <property type="match status" value="2"/>
</dbReference>
<comment type="caution">
    <text evidence="2">The sequence shown here is derived from an EMBL/GenBank/DDBJ whole genome shotgun (WGS) entry which is preliminary data.</text>
</comment>
<dbReference type="OrthoDB" id="5287122at2"/>
<feature type="transmembrane region" description="Helical" evidence="1">
    <location>
        <begin position="840"/>
        <end position="860"/>
    </location>
</feature>
<feature type="transmembrane region" description="Helical" evidence="1">
    <location>
        <begin position="942"/>
        <end position="961"/>
    </location>
</feature>
<dbReference type="Gene3D" id="3.30.70.1320">
    <property type="entry name" value="Multidrug efflux transporter AcrB pore domain like"/>
    <property type="match status" value="1"/>
</dbReference>
<keyword evidence="1" id="KW-0472">Membrane</keyword>
<feature type="transmembrane region" description="Helical" evidence="1">
    <location>
        <begin position="867"/>
        <end position="887"/>
    </location>
</feature>
<dbReference type="GO" id="GO:0042910">
    <property type="term" value="F:xenobiotic transmembrane transporter activity"/>
    <property type="evidence" value="ECO:0007669"/>
    <property type="project" value="TreeGrafter"/>
</dbReference>
<dbReference type="GO" id="GO:0005886">
    <property type="term" value="C:plasma membrane"/>
    <property type="evidence" value="ECO:0007669"/>
    <property type="project" value="TreeGrafter"/>
</dbReference>
<dbReference type="Gene3D" id="3.30.2090.10">
    <property type="entry name" value="Multidrug efflux transporter AcrB TolC docking domain, DN and DC subdomains"/>
    <property type="match status" value="2"/>
</dbReference>
<protein>
    <submittedName>
        <fullName evidence="2">Acriflavin resistance protein</fullName>
    </submittedName>
</protein>
<dbReference type="Proteomes" id="UP000235406">
    <property type="component" value="Unassembled WGS sequence"/>
</dbReference>
<dbReference type="RefSeq" id="WP_102436812.1">
    <property type="nucleotide sequence ID" value="NZ_CAWNVI010000144.1"/>
</dbReference>
<feature type="transmembrane region" description="Helical" evidence="1">
    <location>
        <begin position="387"/>
        <end position="411"/>
    </location>
</feature>
<name>A0A2N7K0U4_9VIBR</name>
<feature type="transmembrane region" description="Helical" evidence="1">
    <location>
        <begin position="459"/>
        <end position="482"/>
    </location>
</feature>
<feature type="transmembrane region" description="Helical" evidence="1">
    <location>
        <begin position="893"/>
        <end position="914"/>
    </location>
</feature>
<sequence>MNFLAYFANRQFLARIITVMVLLTGAMSLMQLNLQEYPDVAMDTAEIETSYPGATAQDIELNITNPIEKELRSVDGIVYFSSESSEGRSFIEVEYLPGEDAAVILRDIQQAVDRVGNLPKDIDSPPVVTQQKTSSLDVYHFGVSLADSNTDSASLQHYAYQLEKKINSLGGVGSITLSGFNEQEFWVEVDPEKARRYQVTFDDVSTAIEQHNLSQSGGFVESWSQEQKIVTMTKVESTGDVSNIVIKALDSGQVVRVSDVATVIDTFARATEDPVMSGKPAVIFSITNSGSADVIATIDSIKALLDKESERISEQFIFQTSLDLGKDMGEKFSIVATNGAIGLVLVLLILSMILQRRVAFWVSVSIPFCVFGVMMVLPIMGLNLDSITLAALLLVIGIIVDDSVIIAESIFQEKEAGKKGVDAAVSGTLKVIKPLMASLVTTALVFIPMMFIPGTMGKAVSVIPITVIAALVFSFIECTLTLPAHLASAKESNNKTQEKDRFEWISNRYRSLLNMALNYKKSVIALAIVGFAVSGYLVSSLKVDIFPTEAGKYIEVYTEVKAGTPLSKVRDAHQSIEQAIESLPETELVSYELVYSSPVSQGIINLTNFDQRTRSAEQIITALNEELAALSDDMFIKFSIDAGGPPPGDPVEVRVLGGTESERNQTVELVMAWLRDYQGVTSINHSEALKDPQLNIVPQYHWLAKYNLTVSDLSNALRVGFDGNSVTSTWLGDQEVDIRVVLDEQFRDLEKLKTTKIYTADGQQVPLSRLAMVEQIEIPRLIKHYNGEREVTVSAALSDESISPVALADELITELTGQYPSSVTINVGGEAESTNETMSGFMVVFPAAMVAIYFVLAVMFNSLLQPLLIMAVIPFAIMASLMALVVHMQPMSLFGLIGVLGMTGVVVNNSLVLINRINELRIEGLNAIDAVTQAAVSRLRPIVMTSLTTVAGLLPLAYGLGGTDVFMGPMSLTLGYGLLFSLPVVLLVIPAMYALFFSKGSVSRTKDSLHLESRLNVNIRES</sequence>
<feature type="transmembrane region" description="Helical" evidence="1">
    <location>
        <begin position="12"/>
        <end position="32"/>
    </location>
</feature>
<dbReference type="Gene3D" id="3.30.70.1440">
    <property type="entry name" value="Multidrug efflux transporter AcrB pore domain"/>
    <property type="match status" value="1"/>
</dbReference>
<gene>
    <name evidence="2" type="ORF">BCT49_11860</name>
</gene>
<dbReference type="AlphaFoldDB" id="A0A2N7K0U4"/>
<feature type="transmembrane region" description="Helical" evidence="1">
    <location>
        <begin position="518"/>
        <end position="538"/>
    </location>
</feature>
<evidence type="ECO:0000313" key="3">
    <source>
        <dbReference type="Proteomes" id="UP000235406"/>
    </source>
</evidence>
<dbReference type="InterPro" id="IPR027463">
    <property type="entry name" value="AcrB_DN_DC_subdom"/>
</dbReference>
<evidence type="ECO:0000313" key="2">
    <source>
        <dbReference type="EMBL" id="PMM66790.1"/>
    </source>
</evidence>